<dbReference type="InterPro" id="IPR015947">
    <property type="entry name" value="PUA-like_sf"/>
</dbReference>
<feature type="domain" description="ASCH" evidence="1">
    <location>
        <begin position="6"/>
        <end position="116"/>
    </location>
</feature>
<dbReference type="RefSeq" id="WP_073073584.1">
    <property type="nucleotide sequence ID" value="NZ_MPPI01000023.1"/>
</dbReference>
<reference evidence="2 3" key="1">
    <citation type="submission" date="2018-02" db="EMBL/GenBank/DDBJ databases">
        <authorList>
            <person name="Cohen D.B."/>
            <person name="Kent A.D."/>
        </authorList>
    </citation>
    <scope>NUCLEOTIDE SEQUENCE [LARGE SCALE GENOMIC DNA]</scope>
    <source>
        <strain evidence="2 3">ULC007</strain>
    </source>
</reference>
<protein>
    <submittedName>
        <fullName evidence="2">ASCH domain-containing protein</fullName>
    </submittedName>
</protein>
<keyword evidence="3" id="KW-1185">Reference proteome</keyword>
<dbReference type="AlphaFoldDB" id="A0A2T1DC67"/>
<name>A0A2T1DC67_9CYAN</name>
<reference evidence="2 3" key="2">
    <citation type="submission" date="2018-03" db="EMBL/GenBank/DDBJ databases">
        <title>The ancient ancestry and fast evolution of plastids.</title>
        <authorList>
            <person name="Moore K.R."/>
            <person name="Magnabosco C."/>
            <person name="Momper L."/>
            <person name="Gold D.A."/>
            <person name="Bosak T."/>
            <person name="Fournier G.P."/>
        </authorList>
    </citation>
    <scope>NUCLEOTIDE SEQUENCE [LARGE SCALE GENOMIC DNA]</scope>
    <source>
        <strain evidence="2 3">ULC007</strain>
    </source>
</reference>
<comment type="caution">
    <text evidence="2">The sequence shown here is derived from an EMBL/GenBank/DDBJ whole genome shotgun (WGS) entry which is preliminary data.</text>
</comment>
<evidence type="ECO:0000313" key="3">
    <source>
        <dbReference type="Proteomes" id="UP000238634"/>
    </source>
</evidence>
<dbReference type="SUPFAM" id="SSF88697">
    <property type="entry name" value="PUA domain-like"/>
    <property type="match status" value="1"/>
</dbReference>
<sequence>MQEKRIQFVSDHLVDQIVQGRKTASCVWLNQLDDEDDYNHALVVGEYYSVYKLDRTPACKIRIVCLELCTWDNIPERLWRGETDMSAEEFRSDHLEYFNNPTDEFEFVAYYFKLVESNQVRIVN</sequence>
<dbReference type="Proteomes" id="UP000238634">
    <property type="component" value="Unassembled WGS sequence"/>
</dbReference>
<dbReference type="Gene3D" id="3.10.400.10">
    <property type="entry name" value="Sulfate adenylyltransferase"/>
    <property type="match status" value="1"/>
</dbReference>
<evidence type="ECO:0000259" key="1">
    <source>
        <dbReference type="SMART" id="SM01022"/>
    </source>
</evidence>
<accession>A0A2T1DC67</accession>
<gene>
    <name evidence="2" type="ORF">C7B65_16985</name>
</gene>
<organism evidence="2 3">
    <name type="scientific">Phormidesmis priestleyi ULC007</name>
    <dbReference type="NCBI Taxonomy" id="1920490"/>
    <lineage>
        <taxon>Bacteria</taxon>
        <taxon>Bacillati</taxon>
        <taxon>Cyanobacteriota</taxon>
        <taxon>Cyanophyceae</taxon>
        <taxon>Leptolyngbyales</taxon>
        <taxon>Leptolyngbyaceae</taxon>
        <taxon>Phormidesmis</taxon>
    </lineage>
</organism>
<proteinExistence type="predicted"/>
<dbReference type="OrthoDB" id="7060909at2"/>
<dbReference type="Pfam" id="PF04266">
    <property type="entry name" value="ASCH"/>
    <property type="match status" value="1"/>
</dbReference>
<dbReference type="SMART" id="SM01022">
    <property type="entry name" value="ASCH"/>
    <property type="match status" value="1"/>
</dbReference>
<dbReference type="InterPro" id="IPR007374">
    <property type="entry name" value="ASCH_domain"/>
</dbReference>
<evidence type="ECO:0000313" key="2">
    <source>
        <dbReference type="EMBL" id="PSB18043.1"/>
    </source>
</evidence>
<dbReference type="EMBL" id="PVWG01000021">
    <property type="protein sequence ID" value="PSB18043.1"/>
    <property type="molecule type" value="Genomic_DNA"/>
</dbReference>